<protein>
    <submittedName>
        <fullName evidence="3">Uncharacterized protein LOC136075125 isoform X1</fullName>
    </submittedName>
</protein>
<keyword evidence="2" id="KW-1185">Reference proteome</keyword>
<dbReference type="GeneID" id="136075125"/>
<dbReference type="PROSITE" id="PS50017">
    <property type="entry name" value="DEATH_DOMAIN"/>
    <property type="match status" value="2"/>
</dbReference>
<evidence type="ECO:0000259" key="1">
    <source>
        <dbReference type="PROSITE" id="PS50017"/>
    </source>
</evidence>
<dbReference type="RefSeq" id="XP_065643516.1">
    <property type="nucleotide sequence ID" value="XM_065787444.1"/>
</dbReference>
<evidence type="ECO:0000313" key="2">
    <source>
        <dbReference type="Proteomes" id="UP001652625"/>
    </source>
</evidence>
<sequence>MDLQNPIFQIKLSELLHEDWYKIGIFLKFEQHLLDSINNDNINFRKPEDKAFAMITKWLNIDKNPTFEKLKLAIVGIPKYELLRKVERLATGEFSTMPPVIPNNAPNTEIDNQYSLTPKIVGIVGSSIGVDFESFGLHLGLSQQVINNITFDKPTAQAKAVAVISKWIEKNGISKWEQLKKELLEIEYKHTVEKIDKELRNNP</sequence>
<reference evidence="3" key="2">
    <citation type="submission" date="2025-08" db="UniProtKB">
        <authorList>
            <consortium name="RefSeq"/>
        </authorList>
    </citation>
    <scope>IDENTIFICATION</scope>
</reference>
<dbReference type="CDD" id="cd01670">
    <property type="entry name" value="Death"/>
    <property type="match status" value="1"/>
</dbReference>
<evidence type="ECO:0000313" key="3">
    <source>
        <dbReference type="RefSeq" id="XP_065643516.1"/>
    </source>
</evidence>
<dbReference type="InterPro" id="IPR011029">
    <property type="entry name" value="DEATH-like_dom_sf"/>
</dbReference>
<organism evidence="2 3">
    <name type="scientific">Hydra vulgaris</name>
    <name type="common">Hydra</name>
    <name type="synonym">Hydra attenuata</name>
    <dbReference type="NCBI Taxonomy" id="6087"/>
    <lineage>
        <taxon>Eukaryota</taxon>
        <taxon>Metazoa</taxon>
        <taxon>Cnidaria</taxon>
        <taxon>Hydrozoa</taxon>
        <taxon>Hydroidolina</taxon>
        <taxon>Anthoathecata</taxon>
        <taxon>Aplanulata</taxon>
        <taxon>Hydridae</taxon>
        <taxon>Hydra</taxon>
    </lineage>
</organism>
<name>A0ABM4B3X0_HYDVU</name>
<gene>
    <name evidence="3" type="primary">LOC136075125</name>
</gene>
<feature type="domain" description="Death" evidence="1">
    <location>
        <begin position="117"/>
        <end position="199"/>
    </location>
</feature>
<dbReference type="SUPFAM" id="SSF47986">
    <property type="entry name" value="DEATH domain"/>
    <property type="match status" value="2"/>
</dbReference>
<dbReference type="Proteomes" id="UP001652625">
    <property type="component" value="Chromosome 01"/>
</dbReference>
<dbReference type="Gene3D" id="1.10.533.10">
    <property type="entry name" value="Death Domain, Fas"/>
    <property type="match status" value="2"/>
</dbReference>
<feature type="domain" description="Death" evidence="1">
    <location>
        <begin position="18"/>
        <end position="90"/>
    </location>
</feature>
<dbReference type="InterPro" id="IPR000488">
    <property type="entry name" value="Death_dom"/>
</dbReference>
<proteinExistence type="predicted"/>
<reference evidence="2" key="1">
    <citation type="submission" date="2025-05" db="UniProtKB">
        <authorList>
            <consortium name="RefSeq"/>
        </authorList>
    </citation>
    <scope>NUCLEOTIDE SEQUENCE [LARGE SCALE GENOMIC DNA]</scope>
</reference>
<accession>A0ABM4B3X0</accession>